<proteinExistence type="predicted"/>
<dbReference type="EMBL" id="JAVFCB010000004">
    <property type="protein sequence ID" value="MDQ4213796.1"/>
    <property type="molecule type" value="Genomic_DNA"/>
</dbReference>
<dbReference type="SUPFAM" id="SSF51261">
    <property type="entry name" value="Duplicated hybrid motif"/>
    <property type="match status" value="1"/>
</dbReference>
<protein>
    <submittedName>
        <fullName evidence="3">M23 family metallopeptidase</fullName>
        <ecNumber evidence="3">3.4.-.-</ecNumber>
    </submittedName>
</protein>
<sequence length="243" mass="24804">MVRSVRTVAILAAVGALVTAIALPAFASGATSHARAATTTTQQLAASHAQSIVVASEATAAPAVRSAFTATTPDQIEQKKAEEAAAARAAQAAKTAGVTARLNLSMVSPGSGQVRWPVLPGQFTPGEGLDAGRNHQGWDLLAPGGTPIYAATAGTVTVSSEDYFGYGVAVVIDGQVAGNDIQTTYAHMTYGSRLVQQGQRVSAGQMIGLVGDTGHAFGTHLHFEVRLNGSVIDPQSWLQANAG</sequence>
<dbReference type="GO" id="GO:0016787">
    <property type="term" value="F:hydrolase activity"/>
    <property type="evidence" value="ECO:0007669"/>
    <property type="project" value="UniProtKB-KW"/>
</dbReference>
<dbReference type="EC" id="3.4.-.-" evidence="3"/>
<keyword evidence="4" id="KW-1185">Reference proteome</keyword>
<feature type="domain" description="M23ase beta-sheet core" evidence="2">
    <location>
        <begin position="134"/>
        <end position="234"/>
    </location>
</feature>
<comment type="caution">
    <text evidence="3">The sequence shown here is derived from an EMBL/GenBank/DDBJ whole genome shotgun (WGS) entry which is preliminary data.</text>
</comment>
<name>A0ABU0XFA4_9MICO</name>
<dbReference type="Gene3D" id="2.70.70.10">
    <property type="entry name" value="Glucose Permease (Domain IIA)"/>
    <property type="match status" value="1"/>
</dbReference>
<evidence type="ECO:0000313" key="3">
    <source>
        <dbReference type="EMBL" id="MDQ4213796.1"/>
    </source>
</evidence>
<dbReference type="InterPro" id="IPR011055">
    <property type="entry name" value="Dup_hybrid_motif"/>
</dbReference>
<feature type="chain" id="PRO_5046392077" evidence="1">
    <location>
        <begin position="28"/>
        <end position="243"/>
    </location>
</feature>
<accession>A0ABU0XFA4</accession>
<dbReference type="Proteomes" id="UP001230289">
    <property type="component" value="Unassembled WGS sequence"/>
</dbReference>
<reference evidence="3 4" key="1">
    <citation type="submission" date="2023-08" db="EMBL/GenBank/DDBJ databases">
        <title>Microbacterium sp. nov., isolated from a waste landfill.</title>
        <authorList>
            <person name="Wen W."/>
        </authorList>
    </citation>
    <scope>NUCLEOTIDE SEQUENCE [LARGE SCALE GENOMIC DNA]</scope>
    <source>
        <strain evidence="3 4">ASV81</strain>
    </source>
</reference>
<dbReference type="PANTHER" id="PTHR21666">
    <property type="entry name" value="PEPTIDASE-RELATED"/>
    <property type="match status" value="1"/>
</dbReference>
<keyword evidence="3" id="KW-0378">Hydrolase</keyword>
<feature type="signal peptide" evidence="1">
    <location>
        <begin position="1"/>
        <end position="27"/>
    </location>
</feature>
<evidence type="ECO:0000313" key="4">
    <source>
        <dbReference type="Proteomes" id="UP001230289"/>
    </source>
</evidence>
<gene>
    <name evidence="3" type="ORF">RBR11_07695</name>
</gene>
<dbReference type="RefSeq" id="WP_308488744.1">
    <property type="nucleotide sequence ID" value="NZ_JAVFCB010000004.1"/>
</dbReference>
<dbReference type="Pfam" id="PF01551">
    <property type="entry name" value="Peptidase_M23"/>
    <property type="match status" value="1"/>
</dbReference>
<keyword evidence="1" id="KW-0732">Signal</keyword>
<dbReference type="CDD" id="cd12797">
    <property type="entry name" value="M23_peptidase"/>
    <property type="match status" value="1"/>
</dbReference>
<dbReference type="InterPro" id="IPR016047">
    <property type="entry name" value="M23ase_b-sheet_dom"/>
</dbReference>
<organism evidence="3 4">
    <name type="scientific">Microbacterium capsulatum</name>
    <dbReference type="NCBI Taxonomy" id="3041921"/>
    <lineage>
        <taxon>Bacteria</taxon>
        <taxon>Bacillati</taxon>
        <taxon>Actinomycetota</taxon>
        <taxon>Actinomycetes</taxon>
        <taxon>Micrococcales</taxon>
        <taxon>Microbacteriaceae</taxon>
        <taxon>Microbacterium</taxon>
    </lineage>
</organism>
<dbReference type="PANTHER" id="PTHR21666:SF270">
    <property type="entry name" value="MUREIN HYDROLASE ACTIVATOR ENVC"/>
    <property type="match status" value="1"/>
</dbReference>
<evidence type="ECO:0000256" key="1">
    <source>
        <dbReference type="SAM" id="SignalP"/>
    </source>
</evidence>
<evidence type="ECO:0000259" key="2">
    <source>
        <dbReference type="Pfam" id="PF01551"/>
    </source>
</evidence>
<dbReference type="InterPro" id="IPR050570">
    <property type="entry name" value="Cell_wall_metabolism_enzyme"/>
</dbReference>